<dbReference type="AlphaFoldDB" id="A0A9D9DQV7"/>
<dbReference type="Proteomes" id="UP000823632">
    <property type="component" value="Unassembled WGS sequence"/>
</dbReference>
<protein>
    <submittedName>
        <fullName evidence="2">Uncharacterized protein</fullName>
    </submittedName>
</protein>
<comment type="caution">
    <text evidence="2">The sequence shown here is derived from an EMBL/GenBank/DDBJ whole genome shotgun (WGS) entry which is preliminary data.</text>
</comment>
<feature type="region of interest" description="Disordered" evidence="1">
    <location>
        <begin position="34"/>
        <end position="66"/>
    </location>
</feature>
<proteinExistence type="predicted"/>
<feature type="compositionally biased region" description="Polar residues" evidence="1">
    <location>
        <begin position="43"/>
        <end position="54"/>
    </location>
</feature>
<reference evidence="2" key="1">
    <citation type="submission" date="2020-10" db="EMBL/GenBank/DDBJ databases">
        <authorList>
            <person name="Gilroy R."/>
        </authorList>
    </citation>
    <scope>NUCLEOTIDE SEQUENCE</scope>
    <source>
        <strain evidence="2">10192</strain>
    </source>
</reference>
<dbReference type="EMBL" id="JADIND010000085">
    <property type="protein sequence ID" value="MBO8430525.1"/>
    <property type="molecule type" value="Genomic_DNA"/>
</dbReference>
<gene>
    <name evidence="2" type="ORF">IAC76_03990</name>
</gene>
<evidence type="ECO:0000313" key="2">
    <source>
        <dbReference type="EMBL" id="MBO8430525.1"/>
    </source>
</evidence>
<accession>A0A9D9DQV7</accession>
<evidence type="ECO:0000313" key="3">
    <source>
        <dbReference type="Proteomes" id="UP000823632"/>
    </source>
</evidence>
<evidence type="ECO:0000256" key="1">
    <source>
        <dbReference type="SAM" id="MobiDB-lite"/>
    </source>
</evidence>
<name>A0A9D9DQV7_9BACT</name>
<sequence length="136" mass="14485">MNPNDNLSINKVGMPKAAVNDTIASYSAAAAEQGARIADPATNPITPGRVTQSQESKKEQGINSGYSSADQMATIARVFGMNIKATLAPENNYMAYGTDFSFGTHVIGSVTRDVTMQDGSVQTEYIQRGNKLNFAC</sequence>
<reference evidence="2" key="2">
    <citation type="journal article" date="2021" name="PeerJ">
        <title>Extensive microbial diversity within the chicken gut microbiome revealed by metagenomics and culture.</title>
        <authorList>
            <person name="Gilroy R."/>
            <person name="Ravi A."/>
            <person name="Getino M."/>
            <person name="Pursley I."/>
            <person name="Horton D.L."/>
            <person name="Alikhan N.F."/>
            <person name="Baker D."/>
            <person name="Gharbi K."/>
            <person name="Hall N."/>
            <person name="Watson M."/>
            <person name="Adriaenssens E.M."/>
            <person name="Foster-Nyarko E."/>
            <person name="Jarju S."/>
            <person name="Secka A."/>
            <person name="Antonio M."/>
            <person name="Oren A."/>
            <person name="Chaudhuri R.R."/>
            <person name="La Ragione R."/>
            <person name="Hildebrand F."/>
            <person name="Pallen M.J."/>
        </authorList>
    </citation>
    <scope>NUCLEOTIDE SEQUENCE</scope>
    <source>
        <strain evidence="2">10192</strain>
    </source>
</reference>
<organism evidence="2 3">
    <name type="scientific">Candidatus Scatousia excrementipullorum</name>
    <dbReference type="NCBI Taxonomy" id="2840936"/>
    <lineage>
        <taxon>Bacteria</taxon>
        <taxon>Candidatus Scatousia</taxon>
    </lineage>
</organism>